<gene>
    <name evidence="1" type="ORF">LVJ77_03765</name>
</gene>
<name>A0A8T9MWU8_9NEIS</name>
<dbReference type="RefSeq" id="WP_027008583.1">
    <property type="nucleotide sequence ID" value="NZ_CP091521.1"/>
</dbReference>
<evidence type="ECO:0000313" key="1">
    <source>
        <dbReference type="EMBL" id="UOP05325.2"/>
    </source>
</evidence>
<dbReference type="Proteomes" id="UP000831534">
    <property type="component" value="Chromosome"/>
</dbReference>
<protein>
    <recommendedName>
        <fullName evidence="3">RNA polymerase sigma factor 70 region 4 type 2 domain-containing protein</fullName>
    </recommendedName>
</protein>
<dbReference type="KEGG" id="ckh:LVJ77_03765"/>
<reference evidence="1" key="2">
    <citation type="submission" date="2024-09" db="EMBL/GenBank/DDBJ databases">
        <authorList>
            <person name="Veyrier F.J."/>
        </authorList>
    </citation>
    <scope>NUCLEOTIDE SEQUENCE</scope>
    <source>
        <strain evidence="1">17694</strain>
    </source>
</reference>
<dbReference type="Gene3D" id="1.10.10.10">
    <property type="entry name" value="Winged helix-like DNA-binding domain superfamily/Winged helix DNA-binding domain"/>
    <property type="match status" value="1"/>
</dbReference>
<dbReference type="InterPro" id="IPR036388">
    <property type="entry name" value="WH-like_DNA-bd_sf"/>
</dbReference>
<dbReference type="EMBL" id="CP091521">
    <property type="protein sequence ID" value="UOP05325.2"/>
    <property type="molecule type" value="Genomic_DNA"/>
</dbReference>
<reference evidence="1" key="1">
    <citation type="journal article" date="2022" name="Res Sq">
        <title>Evolution of multicellular longitudinally dividing oral cavity symbionts (Neisseriaceae).</title>
        <authorList>
            <person name="Nyongesa S."/>
            <person name="Weber P."/>
            <person name="Bernet E."/>
            <person name="Pullido F."/>
            <person name="Nieckarz M."/>
            <person name="Delaby M."/>
            <person name="Nieves C."/>
            <person name="Viehboeck T."/>
            <person name="Krause N."/>
            <person name="Rivera-Millot A."/>
            <person name="Nakamura A."/>
            <person name="Vischer N."/>
            <person name="VanNieuwenhze M."/>
            <person name="Brun Y."/>
            <person name="Cava F."/>
            <person name="Bulgheresi S."/>
            <person name="Veyrier F."/>
        </authorList>
    </citation>
    <scope>NUCLEOTIDE SEQUENCE</scope>
    <source>
        <strain evidence="1">17694</strain>
    </source>
</reference>
<keyword evidence="2" id="KW-1185">Reference proteome</keyword>
<dbReference type="AlphaFoldDB" id="A0A8T9MWU8"/>
<dbReference type="SUPFAM" id="SSF88659">
    <property type="entry name" value="Sigma3 and sigma4 domains of RNA polymerase sigma factors"/>
    <property type="match status" value="1"/>
</dbReference>
<accession>A0A8T9MWU8</accession>
<dbReference type="InterPro" id="IPR013324">
    <property type="entry name" value="RNA_pol_sigma_r3/r4-like"/>
</dbReference>
<sequence length="136" mass="15553">MSKQNVRLLLLRWAKWKCGVVEYETAYRSPPNMIYRLMAGDVGGGSAGGSQMPYAFRKGGAVRWCADMMYRQINDVIEQLPRRRREAVYLEFLETGTQKDKAARMGVGLRAYEKNLNSAFKQIYSHQLIKNLVKAA</sequence>
<evidence type="ECO:0008006" key="3">
    <source>
        <dbReference type="Google" id="ProtNLM"/>
    </source>
</evidence>
<organism evidence="1 2">
    <name type="scientific">Conchiformibius kuhniae</name>
    <dbReference type="NCBI Taxonomy" id="211502"/>
    <lineage>
        <taxon>Bacteria</taxon>
        <taxon>Pseudomonadati</taxon>
        <taxon>Pseudomonadota</taxon>
        <taxon>Betaproteobacteria</taxon>
        <taxon>Neisseriales</taxon>
        <taxon>Neisseriaceae</taxon>
        <taxon>Conchiformibius</taxon>
    </lineage>
</organism>
<proteinExistence type="predicted"/>
<evidence type="ECO:0000313" key="2">
    <source>
        <dbReference type="Proteomes" id="UP000831534"/>
    </source>
</evidence>